<feature type="signal peptide" evidence="1">
    <location>
        <begin position="1"/>
        <end position="15"/>
    </location>
</feature>
<evidence type="ECO:0000313" key="3">
    <source>
        <dbReference type="EMBL" id="MEF7617571.1"/>
    </source>
</evidence>
<dbReference type="InterPro" id="IPR025507">
    <property type="entry name" value="DUF4394"/>
</dbReference>
<dbReference type="EMBL" id="JAZIBG010000058">
    <property type="protein sequence ID" value="MEF7617571.1"/>
    <property type="molecule type" value="Genomic_DNA"/>
</dbReference>
<keyword evidence="1" id="KW-0732">Signal</keyword>
<accession>A0AAW9QJZ9</accession>
<feature type="chain" id="PRO_5043779529" evidence="1">
    <location>
        <begin position="16"/>
        <end position="292"/>
    </location>
</feature>
<feature type="domain" description="DUF4394" evidence="2">
    <location>
        <begin position="42"/>
        <end position="289"/>
    </location>
</feature>
<dbReference type="Proteomes" id="UP001336250">
    <property type="component" value="Unassembled WGS sequence"/>
</dbReference>
<organism evidence="3 4">
    <name type="scientific">Aquincola agrisoli</name>
    <dbReference type="NCBI Taxonomy" id="3119538"/>
    <lineage>
        <taxon>Bacteria</taxon>
        <taxon>Pseudomonadati</taxon>
        <taxon>Pseudomonadota</taxon>
        <taxon>Betaproteobacteria</taxon>
        <taxon>Burkholderiales</taxon>
        <taxon>Sphaerotilaceae</taxon>
        <taxon>Aquincola</taxon>
    </lineage>
</organism>
<name>A0AAW9QJZ9_9BURK</name>
<dbReference type="RefSeq" id="WP_332293333.1">
    <property type="nucleotide sequence ID" value="NZ_JAZIBG010000058.1"/>
</dbReference>
<evidence type="ECO:0000313" key="4">
    <source>
        <dbReference type="Proteomes" id="UP001336250"/>
    </source>
</evidence>
<keyword evidence="4" id="KW-1185">Reference proteome</keyword>
<dbReference type="Pfam" id="PF14339">
    <property type="entry name" value="DUF4394"/>
    <property type="match status" value="1"/>
</dbReference>
<proteinExistence type="predicted"/>
<dbReference type="AlphaFoldDB" id="A0AAW9QJZ9"/>
<evidence type="ECO:0000256" key="1">
    <source>
        <dbReference type="SAM" id="SignalP"/>
    </source>
</evidence>
<gene>
    <name evidence="3" type="ORF">V4F39_26915</name>
</gene>
<dbReference type="PROSITE" id="PS51257">
    <property type="entry name" value="PROKAR_LIPOPROTEIN"/>
    <property type="match status" value="1"/>
</dbReference>
<comment type="caution">
    <text evidence="3">The sequence shown here is derived from an EMBL/GenBank/DDBJ whole genome shotgun (WGS) entry which is preliminary data.</text>
</comment>
<reference evidence="3 4" key="1">
    <citation type="submission" date="2024-02" db="EMBL/GenBank/DDBJ databases">
        <title>Genome sequence of Aquincola sp. MAHUQ-54.</title>
        <authorList>
            <person name="Huq M.A."/>
        </authorList>
    </citation>
    <scope>NUCLEOTIDE SEQUENCE [LARGE SCALE GENOMIC DNA]</scope>
    <source>
        <strain evidence="3 4">MAHUQ-54</strain>
    </source>
</reference>
<sequence>MSFRLASLAASVLIAAGCASPPPETIGPAAKETVFAVTASQRLVSFNGGQPQKLLSDRALTGLAPGERLLGIDYRVARGQLFALGSSGRLYRIDTATAALAPVGAPIATTLEGTQFGFDFNPTVDRIRVVSDAGLNLRLHPDTGAVVDGDPNAAGLQLDGRLAYDAADRNAGRTPKVAAAGYTYNQDNDKITTNFAIDAGLGALVRQGSAEGVQPAVSPNTGRLFTVGPLNAGPIGQVHFDISDVGNNAYAAITAPGAKATVLYRVDLKTGGATRIGTVAGGAVLAGLAIEP</sequence>
<evidence type="ECO:0000259" key="2">
    <source>
        <dbReference type="Pfam" id="PF14339"/>
    </source>
</evidence>
<protein>
    <submittedName>
        <fullName evidence="3">DUF4394 domain-containing protein</fullName>
    </submittedName>
</protein>